<evidence type="ECO:0000313" key="2">
    <source>
        <dbReference type="Proteomes" id="UP000031572"/>
    </source>
</evidence>
<proteinExistence type="predicted"/>
<name>A0A0C1Y7F6_9BURK</name>
<protein>
    <submittedName>
        <fullName evidence="1">Uncharacterized protein</fullName>
    </submittedName>
</protein>
<sequence length="164" mass="18281">MLRNSLDVLHRAASPAFLPLHLDTVTTEPDTAKDIRRERLRTVMETYFLGSRQGFCERFGVSKARVSKMLTAFGPGTARKIEIELSLPIHFLDGADGMSEVTNASLGHTRAVFRKIKGKGTSDAKGCRDKVIKPEVSSWLLPIHWICDGRWFRPASAARSRSAK</sequence>
<gene>
    <name evidence="1" type="ORF">TSA66_21585</name>
</gene>
<organism evidence="1 2">
    <name type="scientific">Noviherbaspirillum autotrophicum</name>
    <dbReference type="NCBI Taxonomy" id="709839"/>
    <lineage>
        <taxon>Bacteria</taxon>
        <taxon>Pseudomonadati</taxon>
        <taxon>Pseudomonadota</taxon>
        <taxon>Betaproteobacteria</taxon>
        <taxon>Burkholderiales</taxon>
        <taxon>Oxalobacteraceae</taxon>
        <taxon>Noviherbaspirillum</taxon>
    </lineage>
</organism>
<reference evidence="1 2" key="1">
    <citation type="submission" date="2014-12" db="EMBL/GenBank/DDBJ databases">
        <title>Denitrispirillum autotrophicum gen. nov., sp. nov., Denitrifying, Facultatively Autotrophic Bacteria Isolated from Rice Paddy Soil.</title>
        <authorList>
            <person name="Ishii S."/>
            <person name="Ashida N."/>
            <person name="Ohno H."/>
            <person name="Otsuka S."/>
            <person name="Yokota A."/>
            <person name="Senoo K."/>
        </authorList>
    </citation>
    <scope>NUCLEOTIDE SEQUENCE [LARGE SCALE GENOMIC DNA]</scope>
    <source>
        <strain evidence="1 2">TSA66</strain>
    </source>
</reference>
<keyword evidence="2" id="KW-1185">Reference proteome</keyword>
<accession>A0A0C1Y7F6</accession>
<dbReference type="AlphaFoldDB" id="A0A0C1Y7F6"/>
<evidence type="ECO:0000313" key="1">
    <source>
        <dbReference type="EMBL" id="KIF82828.1"/>
    </source>
</evidence>
<comment type="caution">
    <text evidence="1">The sequence shown here is derived from an EMBL/GenBank/DDBJ whole genome shotgun (WGS) entry which is preliminary data.</text>
</comment>
<dbReference type="Proteomes" id="UP000031572">
    <property type="component" value="Unassembled WGS sequence"/>
</dbReference>
<dbReference type="EMBL" id="JWJG01000028">
    <property type="protein sequence ID" value="KIF82828.1"/>
    <property type="molecule type" value="Genomic_DNA"/>
</dbReference>